<evidence type="ECO:0000313" key="1">
    <source>
        <dbReference type="EMBL" id="NEB71261.1"/>
    </source>
</evidence>
<feature type="non-terminal residue" evidence="1">
    <location>
        <position position="71"/>
    </location>
</feature>
<keyword evidence="1" id="KW-0378">Hydrolase</keyword>
<dbReference type="EMBL" id="JAAGME010001259">
    <property type="protein sequence ID" value="NEB71261.1"/>
    <property type="molecule type" value="Genomic_DNA"/>
</dbReference>
<evidence type="ECO:0000313" key="2">
    <source>
        <dbReference type="Proteomes" id="UP000471648"/>
    </source>
</evidence>
<protein>
    <submittedName>
        <fullName evidence="1">Alpha/beta hydrolase</fullName>
    </submittedName>
</protein>
<reference evidence="1 2" key="1">
    <citation type="submission" date="2020-01" db="EMBL/GenBank/DDBJ databases">
        <title>Insect and environment-associated Actinomycetes.</title>
        <authorList>
            <person name="Currrie C."/>
            <person name="Chevrette M."/>
            <person name="Carlson C."/>
            <person name="Stubbendieck R."/>
            <person name="Wendt-Pienkowski E."/>
        </authorList>
    </citation>
    <scope>NUCLEOTIDE SEQUENCE [LARGE SCALE GENOMIC DNA]</scope>
    <source>
        <strain evidence="1 2">SID14438</strain>
    </source>
</reference>
<comment type="caution">
    <text evidence="1">The sequence shown here is derived from an EMBL/GenBank/DDBJ whole genome shotgun (WGS) entry which is preliminary data.</text>
</comment>
<name>A0A6N9VMI2_STRMI</name>
<gene>
    <name evidence="1" type="ORF">G3I39_29965</name>
</gene>
<sequence length="71" mass="7405">RLHPGRSIALALTANSTAGPKLWEALIARLPEAGLDVGHYALPVPDSPQGAPLADYLGTYANGDLALMVVR</sequence>
<dbReference type="AlphaFoldDB" id="A0A6N9VMI2"/>
<organism evidence="1 2">
    <name type="scientific">Streptomyces microflavus</name>
    <name type="common">Streptomyces lipmanii</name>
    <dbReference type="NCBI Taxonomy" id="1919"/>
    <lineage>
        <taxon>Bacteria</taxon>
        <taxon>Bacillati</taxon>
        <taxon>Actinomycetota</taxon>
        <taxon>Actinomycetes</taxon>
        <taxon>Kitasatosporales</taxon>
        <taxon>Streptomycetaceae</taxon>
        <taxon>Streptomyces</taxon>
    </lineage>
</organism>
<dbReference type="Proteomes" id="UP000471648">
    <property type="component" value="Unassembled WGS sequence"/>
</dbReference>
<accession>A0A6N9VMI2</accession>
<dbReference type="GO" id="GO:0016787">
    <property type="term" value="F:hydrolase activity"/>
    <property type="evidence" value="ECO:0007669"/>
    <property type="project" value="UniProtKB-KW"/>
</dbReference>
<feature type="non-terminal residue" evidence="1">
    <location>
        <position position="1"/>
    </location>
</feature>
<proteinExistence type="predicted"/>